<evidence type="ECO:0000256" key="3">
    <source>
        <dbReference type="ARBA" id="ARBA00022729"/>
    </source>
</evidence>
<comment type="caution">
    <text evidence="4">The sequence shown here is derived from an EMBL/GenBank/DDBJ whole genome shotgun (WGS) entry which is preliminary data.</text>
</comment>
<accession>A0ABU8DW39</accession>
<keyword evidence="3" id="KW-0732">Signal</keyword>
<dbReference type="EMBL" id="JBAPLU010000012">
    <property type="protein sequence ID" value="MEI4272686.1"/>
    <property type="molecule type" value="Genomic_DNA"/>
</dbReference>
<gene>
    <name evidence="4" type="ORF">TEK04_13225</name>
</gene>
<dbReference type="SUPFAM" id="SSF53850">
    <property type="entry name" value="Periplasmic binding protein-like II"/>
    <property type="match status" value="1"/>
</dbReference>
<reference evidence="4 5" key="1">
    <citation type="submission" date="2024-03" db="EMBL/GenBank/DDBJ databases">
        <title>Draft genome sequence of Klenkia sp. LSe6-5.</title>
        <authorList>
            <person name="Duangmal K."/>
            <person name="Chantavorakit T."/>
        </authorList>
    </citation>
    <scope>NUCLEOTIDE SEQUENCE [LARGE SCALE GENOMIC DNA]</scope>
    <source>
        <strain evidence="4 5">LSe6-5</strain>
    </source>
</reference>
<evidence type="ECO:0000313" key="5">
    <source>
        <dbReference type="Proteomes" id="UP001361570"/>
    </source>
</evidence>
<protein>
    <submittedName>
        <fullName evidence="4">Extracellular solute-binding protein</fullName>
    </submittedName>
</protein>
<keyword evidence="2" id="KW-0813">Transport</keyword>
<dbReference type="InterPro" id="IPR006059">
    <property type="entry name" value="SBP"/>
</dbReference>
<evidence type="ECO:0000313" key="4">
    <source>
        <dbReference type="EMBL" id="MEI4272686.1"/>
    </source>
</evidence>
<dbReference type="PANTHER" id="PTHR30061:SF50">
    <property type="entry name" value="MALTOSE_MALTODEXTRIN-BINDING PERIPLASMIC PROTEIN"/>
    <property type="match status" value="1"/>
</dbReference>
<evidence type="ECO:0000256" key="2">
    <source>
        <dbReference type="ARBA" id="ARBA00022448"/>
    </source>
</evidence>
<proteinExistence type="inferred from homology"/>
<dbReference type="Gene3D" id="3.40.190.10">
    <property type="entry name" value="Periplasmic binding protein-like II"/>
    <property type="match status" value="2"/>
</dbReference>
<keyword evidence="5" id="KW-1185">Reference proteome</keyword>
<comment type="similarity">
    <text evidence="1">Belongs to the bacterial solute-binding protein 1 family.</text>
</comment>
<dbReference type="Proteomes" id="UP001361570">
    <property type="component" value="Unassembled WGS sequence"/>
</dbReference>
<organism evidence="4 5">
    <name type="scientific">Klenkia sesuvii</name>
    <dbReference type="NCBI Taxonomy" id="3103137"/>
    <lineage>
        <taxon>Bacteria</taxon>
        <taxon>Bacillati</taxon>
        <taxon>Actinomycetota</taxon>
        <taxon>Actinomycetes</taxon>
        <taxon>Geodermatophilales</taxon>
        <taxon>Geodermatophilaceae</taxon>
        <taxon>Klenkia</taxon>
    </lineage>
</organism>
<sequence length="445" mass="47138">MPSREFHPRRRGAGRSPGLRALGAGAAAVVLASGLAACGGGDGGVPVLNWYTNPDSGGQAEIAARCTEAAEGRYTISTSVLPREASAQREQLVRRLAANDSSIDIMSLDPPFIPEFAQAGFLAPVPGDVAERVTEDVVESAVEGSTWDGELVTVPFWANTQLLWYRTSVAEAAGLDMSQPVTWDQIIQAAQDQDVLIGVQGIRAEALTVWFNALIESAGGSIIAENSTDPEQIQLGLTSEAGIRAAEVMRDISTSGQVGPALSTANEDSTATGFESDQGGFMVNYPFVYPRGLAAVEAGTLDQATVDDYAATVYPQVDAGTESAPPYGGINLGVGAFSEHPDLAYEATECITTTENQSYYFTTNGNPASDSTVYEDPEVLEAFPQAPVILQSLQQAAPRPQTPYYSEVSGGIQRVYHPTSSIDPEQTPQDATELIEAVLRKEQLL</sequence>
<name>A0ABU8DW39_9ACTN</name>
<evidence type="ECO:0000256" key="1">
    <source>
        <dbReference type="ARBA" id="ARBA00008520"/>
    </source>
</evidence>
<dbReference type="PANTHER" id="PTHR30061">
    <property type="entry name" value="MALTOSE-BINDING PERIPLASMIC PROTEIN"/>
    <property type="match status" value="1"/>
</dbReference>
<dbReference type="RefSeq" id="WP_336404815.1">
    <property type="nucleotide sequence ID" value="NZ_JBAPLU010000012.1"/>
</dbReference>
<dbReference type="Pfam" id="PF01547">
    <property type="entry name" value="SBP_bac_1"/>
    <property type="match status" value="1"/>
</dbReference>